<feature type="chain" id="PRO_5032697449" evidence="5">
    <location>
        <begin position="25"/>
        <end position="436"/>
    </location>
</feature>
<feature type="domain" description="PET hydrolase/cutinase-like" evidence="6">
    <location>
        <begin position="125"/>
        <end position="231"/>
    </location>
</feature>
<evidence type="ECO:0000256" key="5">
    <source>
        <dbReference type="SAM" id="SignalP"/>
    </source>
</evidence>
<keyword evidence="5" id="KW-0732">Signal</keyword>
<keyword evidence="2" id="KW-0442">Lipid degradation</keyword>
<name>A0A841L8I9_9SPHN</name>
<organism evidence="7 8">
    <name type="scientific">Polymorphobacter multimanifer</name>
    <dbReference type="NCBI Taxonomy" id="1070431"/>
    <lineage>
        <taxon>Bacteria</taxon>
        <taxon>Pseudomonadati</taxon>
        <taxon>Pseudomonadota</taxon>
        <taxon>Alphaproteobacteria</taxon>
        <taxon>Sphingomonadales</taxon>
        <taxon>Sphingosinicellaceae</taxon>
        <taxon>Polymorphobacter</taxon>
    </lineage>
</organism>
<dbReference type="GO" id="GO:0016042">
    <property type="term" value="P:lipid catabolic process"/>
    <property type="evidence" value="ECO:0007669"/>
    <property type="project" value="UniProtKB-KW"/>
</dbReference>
<evidence type="ECO:0000256" key="1">
    <source>
        <dbReference type="ARBA" id="ARBA00022801"/>
    </source>
</evidence>
<dbReference type="PANTHER" id="PTHR10272">
    <property type="entry name" value="PLATELET-ACTIVATING FACTOR ACETYLHYDROLASE"/>
    <property type="match status" value="1"/>
</dbReference>
<feature type="region of interest" description="Disordered" evidence="4">
    <location>
        <begin position="45"/>
        <end position="67"/>
    </location>
</feature>
<dbReference type="InterPro" id="IPR041127">
    <property type="entry name" value="PET_hydrolase/cutinase-like"/>
</dbReference>
<keyword evidence="1 7" id="KW-0378">Hydrolase</keyword>
<comment type="caution">
    <text evidence="7">The sequence shown here is derived from an EMBL/GenBank/DDBJ whole genome shotgun (WGS) entry which is preliminary data.</text>
</comment>
<dbReference type="GO" id="GO:0003847">
    <property type="term" value="F:1-alkyl-2-acetylglycerophosphocholine esterase activity"/>
    <property type="evidence" value="ECO:0007669"/>
    <property type="project" value="TreeGrafter"/>
</dbReference>
<evidence type="ECO:0000259" key="6">
    <source>
        <dbReference type="Pfam" id="PF12740"/>
    </source>
</evidence>
<dbReference type="AlphaFoldDB" id="A0A841L8I9"/>
<dbReference type="RefSeq" id="WP_184197574.1">
    <property type="nucleotide sequence ID" value="NZ_JACIIV010000009.1"/>
</dbReference>
<keyword evidence="8" id="KW-1185">Reference proteome</keyword>
<accession>A0A841L8I9</accession>
<evidence type="ECO:0000313" key="8">
    <source>
        <dbReference type="Proteomes" id="UP000538147"/>
    </source>
</evidence>
<gene>
    <name evidence="7" type="ORF">FHS79_001449</name>
</gene>
<dbReference type="Proteomes" id="UP000538147">
    <property type="component" value="Unassembled WGS sequence"/>
</dbReference>
<evidence type="ECO:0000256" key="3">
    <source>
        <dbReference type="ARBA" id="ARBA00023098"/>
    </source>
</evidence>
<feature type="signal peptide" evidence="5">
    <location>
        <begin position="1"/>
        <end position="24"/>
    </location>
</feature>
<dbReference type="Pfam" id="PF12740">
    <property type="entry name" value="PETase"/>
    <property type="match status" value="1"/>
</dbReference>
<feature type="compositionally biased region" description="Basic and acidic residues" evidence="4">
    <location>
        <begin position="53"/>
        <end position="62"/>
    </location>
</feature>
<dbReference type="InterPro" id="IPR029058">
    <property type="entry name" value="AB_hydrolase_fold"/>
</dbReference>
<dbReference type="SUPFAM" id="SSF53474">
    <property type="entry name" value="alpha/beta-Hydrolases"/>
    <property type="match status" value="1"/>
</dbReference>
<dbReference type="PANTHER" id="PTHR10272:SF0">
    <property type="entry name" value="PLATELET-ACTIVATING FACTOR ACETYLHYDROLASE"/>
    <property type="match status" value="1"/>
</dbReference>
<evidence type="ECO:0000313" key="7">
    <source>
        <dbReference type="EMBL" id="MBB6227283.1"/>
    </source>
</evidence>
<evidence type="ECO:0000256" key="2">
    <source>
        <dbReference type="ARBA" id="ARBA00022963"/>
    </source>
</evidence>
<keyword evidence="3" id="KW-0443">Lipid metabolism</keyword>
<reference evidence="7 8" key="1">
    <citation type="submission" date="2020-08" db="EMBL/GenBank/DDBJ databases">
        <title>Genomic Encyclopedia of Type Strains, Phase IV (KMG-IV): sequencing the most valuable type-strain genomes for metagenomic binning, comparative biology and taxonomic classification.</title>
        <authorList>
            <person name="Goeker M."/>
        </authorList>
    </citation>
    <scope>NUCLEOTIDE SEQUENCE [LARGE SCALE GENOMIC DNA]</scope>
    <source>
        <strain evidence="7 8">DSM 102189</strain>
    </source>
</reference>
<dbReference type="Gene3D" id="3.40.50.1820">
    <property type="entry name" value="alpha/beta hydrolase"/>
    <property type="match status" value="1"/>
</dbReference>
<protein>
    <submittedName>
        <fullName evidence="7">Putative dienelactone hydrolase</fullName>
    </submittedName>
</protein>
<evidence type="ECO:0000256" key="4">
    <source>
        <dbReference type="SAM" id="MobiDB-lite"/>
    </source>
</evidence>
<sequence length="436" mass="46351">MGRLGIFRTAGLALLLGLAPAGHAQVPTGDVPALGERGALPVGVRSETLSFGDRPDPTRPDGKGGFATAPRELPVTLWYPAAASAAASQRTTYRYPATPVETVPTGSVPAEVVLAGQAARDAGPAAGRFPLLVISHGFLNRALMFSDLGERLASKGYVVAVIDHGDLADNAVSRELAFLKTVFHRAADQRLVMAEIARRAAGKDGFWSHVDAGRVALAGYSMGGFGALATAGAGYDAASPLFGQAAPGTAALLAATPPPPANLKAVIAFAPWGGGQPLRAFSAAGLGRITLPTLFIAGDEDDVADYKGGIRWLFEQSGGPRYMLTYENARHNVASNATPPELAHRFEYRERQDEPVWRKDRMLAINTHMITAFLDWHLKSDAAARRWLDVPMPRAVDGSWPATARSDAGARTDGPPSYWPGFQRRWAVGLRMEKLD</sequence>
<dbReference type="EMBL" id="JACIIV010000009">
    <property type="protein sequence ID" value="MBB6227283.1"/>
    <property type="molecule type" value="Genomic_DNA"/>
</dbReference>
<proteinExistence type="predicted"/>